<dbReference type="Proteomes" id="UP001597525">
    <property type="component" value="Unassembled WGS sequence"/>
</dbReference>
<organism evidence="2 3">
    <name type="scientific">Sphingobacterium bambusae</name>
    <dbReference type="NCBI Taxonomy" id="662858"/>
    <lineage>
        <taxon>Bacteria</taxon>
        <taxon>Pseudomonadati</taxon>
        <taxon>Bacteroidota</taxon>
        <taxon>Sphingobacteriia</taxon>
        <taxon>Sphingobacteriales</taxon>
        <taxon>Sphingobacteriaceae</taxon>
        <taxon>Sphingobacterium</taxon>
    </lineage>
</organism>
<keyword evidence="1" id="KW-0732">Signal</keyword>
<feature type="chain" id="PRO_5045458975" description="Right handed beta helix domain-containing protein" evidence="1">
    <location>
        <begin position="24"/>
        <end position="420"/>
    </location>
</feature>
<evidence type="ECO:0008006" key="4">
    <source>
        <dbReference type="Google" id="ProtNLM"/>
    </source>
</evidence>
<feature type="signal peptide" evidence="1">
    <location>
        <begin position="1"/>
        <end position="23"/>
    </location>
</feature>
<sequence>MKISKKIYLLLLLLVLAGCGKNAPEPANPTNPDEEIPTNPVAGISGDLSAVTLTAGTTYTVTGDLNVPEGRDVPIPAGVTFEFNIGPRNEAWVIDVHGSLYVKGTAADPVVFTGSASALASDRNDGYGGLWGGIHAGRKAGDLVLEYAEVLHAEGIAREGTIMTTPESGGSGRLGAGDRGYALWYCRPADSRQDGVFILLNSHIAYTLDDAIRTNGGKTLMAHNVFEVVGLNGGEGVNIKAGAPGDYAFNLFYNIATNGLKSADTQAGERGILETNFYNNTIVNSGYRRAEAARGGSLNYESDAYGKAYNNLIVNSRYGLRLTSGEAKPRVASLSFGYNWHYGTVTDITENFYPTGANNPSNGLIGSELPIPTTDVIGAPGANDPLFVNYNVSTFAWAQRAKCKRNSSGFGFSSTCGIAR</sequence>
<dbReference type="RefSeq" id="WP_320184583.1">
    <property type="nucleotide sequence ID" value="NZ_CP138332.1"/>
</dbReference>
<dbReference type="PROSITE" id="PS51257">
    <property type="entry name" value="PROKAR_LIPOPROTEIN"/>
    <property type="match status" value="1"/>
</dbReference>
<protein>
    <recommendedName>
        <fullName evidence="4">Right handed beta helix domain-containing protein</fullName>
    </recommendedName>
</protein>
<accession>A0ABW6BKL4</accession>
<reference evidence="3" key="1">
    <citation type="journal article" date="2019" name="Int. J. Syst. Evol. Microbiol.">
        <title>The Global Catalogue of Microorganisms (GCM) 10K type strain sequencing project: providing services to taxonomists for standard genome sequencing and annotation.</title>
        <authorList>
            <consortium name="The Broad Institute Genomics Platform"/>
            <consortium name="The Broad Institute Genome Sequencing Center for Infectious Disease"/>
            <person name="Wu L."/>
            <person name="Ma J."/>
        </authorList>
    </citation>
    <scope>NUCLEOTIDE SEQUENCE [LARGE SCALE GENOMIC DNA]</scope>
    <source>
        <strain evidence="3">KCTC 22814</strain>
    </source>
</reference>
<comment type="caution">
    <text evidence="2">The sequence shown here is derived from an EMBL/GenBank/DDBJ whole genome shotgun (WGS) entry which is preliminary data.</text>
</comment>
<dbReference type="EMBL" id="JBHUPB010000011">
    <property type="protein sequence ID" value="MFD2969094.1"/>
    <property type="molecule type" value="Genomic_DNA"/>
</dbReference>
<evidence type="ECO:0000256" key="1">
    <source>
        <dbReference type="SAM" id="SignalP"/>
    </source>
</evidence>
<evidence type="ECO:0000313" key="3">
    <source>
        <dbReference type="Proteomes" id="UP001597525"/>
    </source>
</evidence>
<gene>
    <name evidence="2" type="ORF">ACFS7Y_17000</name>
</gene>
<proteinExistence type="predicted"/>
<evidence type="ECO:0000313" key="2">
    <source>
        <dbReference type="EMBL" id="MFD2969094.1"/>
    </source>
</evidence>
<name>A0ABW6BKL4_9SPHI</name>
<keyword evidence="3" id="KW-1185">Reference proteome</keyword>